<dbReference type="Gene3D" id="1.10.357.10">
    <property type="entry name" value="Tetracycline Repressor, domain 2"/>
    <property type="match status" value="1"/>
</dbReference>
<dbReference type="OrthoDB" id="7185252at2"/>
<feature type="DNA-binding region" description="H-T-H motif" evidence="4">
    <location>
        <begin position="44"/>
        <end position="63"/>
    </location>
</feature>
<sequence length="219" mass="24432">MNHQSADAEVARPRRRVSNVDESRAVIISAAAECFMRKGLDKATIDDIADEVGSTKGRVYHHFRSKNAIFFAVYRRAMELCFEAVEPVFASDSPAAQRLEGMAHAHAMVMMEHLPFQRGIRSGVEMYLHGSTTAAERETLTELIGIRDEYERLFRRVLEDGVADATLEVDDVPIVGRAILGALNGLTDWYRPRTGESGAEREAIARSLTRTVLNGVVRR</sequence>
<dbReference type="GO" id="GO:0003700">
    <property type="term" value="F:DNA-binding transcription factor activity"/>
    <property type="evidence" value="ECO:0007669"/>
    <property type="project" value="TreeGrafter"/>
</dbReference>
<dbReference type="Gene3D" id="1.10.10.60">
    <property type="entry name" value="Homeodomain-like"/>
    <property type="match status" value="1"/>
</dbReference>
<dbReference type="InterPro" id="IPR023772">
    <property type="entry name" value="DNA-bd_HTH_TetR-type_CS"/>
</dbReference>
<evidence type="ECO:0000313" key="7">
    <source>
        <dbReference type="Proteomes" id="UP000246132"/>
    </source>
</evidence>
<gene>
    <name evidence="6" type="ORF">DEM25_012740</name>
</gene>
<dbReference type="PROSITE" id="PS50977">
    <property type="entry name" value="HTH_TETR_2"/>
    <property type="match status" value="1"/>
</dbReference>
<proteinExistence type="predicted"/>
<keyword evidence="7" id="KW-1185">Reference proteome</keyword>
<organism evidence="6 7">
    <name type="scientific">Oceaniradius stylonematis</name>
    <dbReference type="NCBI Taxonomy" id="2184161"/>
    <lineage>
        <taxon>Bacteria</taxon>
        <taxon>Pseudomonadati</taxon>
        <taxon>Pseudomonadota</taxon>
        <taxon>Alphaproteobacteria</taxon>
        <taxon>Hyphomicrobiales</taxon>
        <taxon>Ahrensiaceae</taxon>
        <taxon>Oceaniradius</taxon>
    </lineage>
</organism>
<dbReference type="Pfam" id="PF00440">
    <property type="entry name" value="TetR_N"/>
    <property type="match status" value="1"/>
</dbReference>
<dbReference type="Proteomes" id="UP000246132">
    <property type="component" value="Unassembled WGS sequence"/>
</dbReference>
<dbReference type="SUPFAM" id="SSF46689">
    <property type="entry name" value="Homeodomain-like"/>
    <property type="match status" value="1"/>
</dbReference>
<dbReference type="InterPro" id="IPR050109">
    <property type="entry name" value="HTH-type_TetR-like_transc_reg"/>
</dbReference>
<dbReference type="PROSITE" id="PS01081">
    <property type="entry name" value="HTH_TETR_1"/>
    <property type="match status" value="1"/>
</dbReference>
<comment type="caution">
    <text evidence="6">The sequence shown here is derived from an EMBL/GenBank/DDBJ whole genome shotgun (WGS) entry which is preliminary data.</text>
</comment>
<evidence type="ECO:0000259" key="5">
    <source>
        <dbReference type="PROSITE" id="PS50977"/>
    </source>
</evidence>
<dbReference type="PRINTS" id="PR00455">
    <property type="entry name" value="HTHTETR"/>
</dbReference>
<dbReference type="PANTHER" id="PTHR30055">
    <property type="entry name" value="HTH-TYPE TRANSCRIPTIONAL REGULATOR RUTR"/>
    <property type="match status" value="1"/>
</dbReference>
<dbReference type="AlphaFoldDB" id="A0A3A8AAU4"/>
<protein>
    <submittedName>
        <fullName evidence="6">TetR/AcrR family transcriptional regulator</fullName>
    </submittedName>
</protein>
<evidence type="ECO:0000256" key="3">
    <source>
        <dbReference type="ARBA" id="ARBA00023163"/>
    </source>
</evidence>
<dbReference type="PANTHER" id="PTHR30055:SF234">
    <property type="entry name" value="HTH-TYPE TRANSCRIPTIONAL REGULATOR BETI"/>
    <property type="match status" value="1"/>
</dbReference>
<keyword evidence="2 4" id="KW-0238">DNA-binding</keyword>
<dbReference type="GO" id="GO:0000976">
    <property type="term" value="F:transcription cis-regulatory region binding"/>
    <property type="evidence" value="ECO:0007669"/>
    <property type="project" value="TreeGrafter"/>
</dbReference>
<dbReference type="EMBL" id="QFWV02000007">
    <property type="protein sequence ID" value="RKF06458.1"/>
    <property type="molecule type" value="Genomic_DNA"/>
</dbReference>
<feature type="domain" description="HTH tetR-type" evidence="5">
    <location>
        <begin position="21"/>
        <end position="81"/>
    </location>
</feature>
<keyword evidence="3" id="KW-0804">Transcription</keyword>
<evidence type="ECO:0000256" key="1">
    <source>
        <dbReference type="ARBA" id="ARBA00023015"/>
    </source>
</evidence>
<accession>A0A3A8AAU4</accession>
<evidence type="ECO:0000256" key="2">
    <source>
        <dbReference type="ARBA" id="ARBA00023125"/>
    </source>
</evidence>
<dbReference type="RefSeq" id="WP_109766103.1">
    <property type="nucleotide sequence ID" value="NZ_QFWV02000007.1"/>
</dbReference>
<dbReference type="Pfam" id="PF17932">
    <property type="entry name" value="TetR_C_24"/>
    <property type="match status" value="1"/>
</dbReference>
<evidence type="ECO:0000256" key="4">
    <source>
        <dbReference type="PROSITE-ProRule" id="PRU00335"/>
    </source>
</evidence>
<reference evidence="6 7" key="1">
    <citation type="journal article" date="2018" name="Int. J. Syst. Bacteriol.">
        <title>Oceaniradius stylonemae gen. nov., sp. nov., isolated from a red alga, Stylonema cornu-cervi.</title>
        <authorList>
            <person name="Jeong S."/>
        </authorList>
    </citation>
    <scope>NUCLEOTIDE SEQUENCE [LARGE SCALE GENOMIC DNA]</scope>
    <source>
        <strain evidence="6 7">StC1</strain>
    </source>
</reference>
<evidence type="ECO:0000313" key="6">
    <source>
        <dbReference type="EMBL" id="RKF06458.1"/>
    </source>
</evidence>
<name>A0A3A8AAU4_9HYPH</name>
<keyword evidence="1" id="KW-0805">Transcription regulation</keyword>
<dbReference type="InterPro" id="IPR036271">
    <property type="entry name" value="Tet_transcr_reg_TetR-rel_C_sf"/>
</dbReference>
<dbReference type="InterPro" id="IPR001647">
    <property type="entry name" value="HTH_TetR"/>
</dbReference>
<dbReference type="InterPro" id="IPR041490">
    <property type="entry name" value="KstR2_TetR_C"/>
</dbReference>
<dbReference type="SUPFAM" id="SSF48498">
    <property type="entry name" value="Tetracyclin repressor-like, C-terminal domain"/>
    <property type="match status" value="1"/>
</dbReference>
<dbReference type="InterPro" id="IPR009057">
    <property type="entry name" value="Homeodomain-like_sf"/>
</dbReference>